<evidence type="ECO:0000256" key="2">
    <source>
        <dbReference type="ARBA" id="ARBA00004429"/>
    </source>
</evidence>
<evidence type="ECO:0000256" key="11">
    <source>
        <dbReference type="ARBA" id="ARBA00022840"/>
    </source>
</evidence>
<keyword evidence="10 18" id="KW-0418">Kinase</keyword>
<feature type="transmembrane region" description="Helical" evidence="15">
    <location>
        <begin position="12"/>
        <end position="32"/>
    </location>
</feature>
<keyword evidence="5" id="KW-0997">Cell inner membrane</keyword>
<dbReference type="PROSITE" id="PS50109">
    <property type="entry name" value="HIS_KIN"/>
    <property type="match status" value="1"/>
</dbReference>
<organism evidence="18 19">
    <name type="scientific">Herbaspirillum rubrisubalbicans Os34</name>
    <dbReference type="NCBI Taxonomy" id="1235827"/>
    <lineage>
        <taxon>Bacteria</taxon>
        <taxon>Pseudomonadati</taxon>
        <taxon>Pseudomonadota</taxon>
        <taxon>Betaproteobacteria</taxon>
        <taxon>Burkholderiales</taxon>
        <taxon>Oxalobacteraceae</taxon>
        <taxon>Herbaspirillum</taxon>
    </lineage>
</organism>
<protein>
    <recommendedName>
        <fullName evidence="3">histidine kinase</fullName>
        <ecNumber evidence="3">2.7.13.3</ecNumber>
    </recommendedName>
</protein>
<gene>
    <name evidence="18" type="ORF">C798_07800</name>
</gene>
<keyword evidence="6" id="KW-0597">Phosphoprotein</keyword>
<dbReference type="AlphaFoldDB" id="A0A6M3ZNC6"/>
<keyword evidence="9" id="KW-0547">Nucleotide-binding</keyword>
<dbReference type="GO" id="GO:0000155">
    <property type="term" value="F:phosphorelay sensor kinase activity"/>
    <property type="evidence" value="ECO:0007669"/>
    <property type="project" value="InterPro"/>
</dbReference>
<keyword evidence="13" id="KW-0902">Two-component regulatory system</keyword>
<evidence type="ECO:0000256" key="6">
    <source>
        <dbReference type="ARBA" id="ARBA00022553"/>
    </source>
</evidence>
<evidence type="ECO:0000256" key="9">
    <source>
        <dbReference type="ARBA" id="ARBA00022741"/>
    </source>
</evidence>
<evidence type="ECO:0000313" key="18">
    <source>
        <dbReference type="EMBL" id="QJQ00138.1"/>
    </source>
</evidence>
<dbReference type="SUPFAM" id="SSF47384">
    <property type="entry name" value="Homodimeric domain of signal transducing histidine kinase"/>
    <property type="match status" value="1"/>
</dbReference>
<evidence type="ECO:0000256" key="10">
    <source>
        <dbReference type="ARBA" id="ARBA00022777"/>
    </source>
</evidence>
<evidence type="ECO:0000259" key="16">
    <source>
        <dbReference type="PROSITE" id="PS50109"/>
    </source>
</evidence>
<comment type="subcellular location">
    <subcellularLocation>
        <location evidence="2">Cell inner membrane</location>
        <topology evidence="2">Multi-pass membrane protein</topology>
    </subcellularLocation>
</comment>
<comment type="catalytic activity">
    <reaction evidence="1">
        <text>ATP + protein L-histidine = ADP + protein N-phospho-L-histidine.</text>
        <dbReference type="EC" id="2.7.13.3"/>
    </reaction>
</comment>
<dbReference type="SMART" id="SM00304">
    <property type="entry name" value="HAMP"/>
    <property type="match status" value="1"/>
</dbReference>
<keyword evidence="4" id="KW-1003">Cell membrane</keyword>
<feature type="domain" description="HAMP" evidence="17">
    <location>
        <begin position="195"/>
        <end position="247"/>
    </location>
</feature>
<dbReference type="InterPro" id="IPR005467">
    <property type="entry name" value="His_kinase_dom"/>
</dbReference>
<dbReference type="SUPFAM" id="SSF55874">
    <property type="entry name" value="ATPase domain of HSP90 chaperone/DNA topoisomerase II/histidine kinase"/>
    <property type="match status" value="1"/>
</dbReference>
<evidence type="ECO:0000256" key="12">
    <source>
        <dbReference type="ARBA" id="ARBA00022989"/>
    </source>
</evidence>
<dbReference type="PROSITE" id="PS50885">
    <property type="entry name" value="HAMP"/>
    <property type="match status" value="1"/>
</dbReference>
<evidence type="ECO:0000256" key="7">
    <source>
        <dbReference type="ARBA" id="ARBA00022679"/>
    </source>
</evidence>
<proteinExistence type="predicted"/>
<evidence type="ECO:0000256" key="3">
    <source>
        <dbReference type="ARBA" id="ARBA00012438"/>
    </source>
</evidence>
<evidence type="ECO:0000256" key="8">
    <source>
        <dbReference type="ARBA" id="ARBA00022692"/>
    </source>
</evidence>
<feature type="transmembrane region" description="Helical" evidence="15">
    <location>
        <begin position="174"/>
        <end position="194"/>
    </location>
</feature>
<dbReference type="Gene3D" id="3.30.565.10">
    <property type="entry name" value="Histidine kinase-like ATPase, C-terminal domain"/>
    <property type="match status" value="1"/>
</dbReference>
<name>A0A6M3ZNC6_9BURK</name>
<evidence type="ECO:0000256" key="4">
    <source>
        <dbReference type="ARBA" id="ARBA00022475"/>
    </source>
</evidence>
<dbReference type="CDD" id="cd06225">
    <property type="entry name" value="HAMP"/>
    <property type="match status" value="1"/>
</dbReference>
<dbReference type="EC" id="2.7.13.3" evidence="3"/>
<reference evidence="18 19" key="1">
    <citation type="journal article" date="2012" name="J. Bacteriol.">
        <title>Genome sequence of the pathogenic Herbaspirillum seropedicae strain Os34, isolated from rice roots.</title>
        <authorList>
            <person name="Ye W."/>
            <person name="Ye S."/>
            <person name="Liu J."/>
            <person name="Chang S."/>
            <person name="Chen M."/>
            <person name="Zhu B."/>
            <person name="Guo L."/>
            <person name="An Q."/>
        </authorList>
    </citation>
    <scope>NUCLEOTIDE SEQUENCE [LARGE SCALE GENOMIC DNA]</scope>
    <source>
        <strain evidence="18 19">Os34</strain>
    </source>
</reference>
<evidence type="ECO:0000256" key="1">
    <source>
        <dbReference type="ARBA" id="ARBA00000085"/>
    </source>
</evidence>
<keyword evidence="12 15" id="KW-1133">Transmembrane helix</keyword>
<dbReference type="InterPro" id="IPR036890">
    <property type="entry name" value="HATPase_C_sf"/>
</dbReference>
<dbReference type="PANTHER" id="PTHR44936">
    <property type="entry name" value="SENSOR PROTEIN CREC"/>
    <property type="match status" value="1"/>
</dbReference>
<dbReference type="EMBL" id="CP008956">
    <property type="protein sequence ID" value="QJQ00138.1"/>
    <property type="molecule type" value="Genomic_DNA"/>
</dbReference>
<dbReference type="Gene3D" id="1.10.287.130">
    <property type="match status" value="1"/>
</dbReference>
<evidence type="ECO:0000256" key="5">
    <source>
        <dbReference type="ARBA" id="ARBA00022519"/>
    </source>
</evidence>
<dbReference type="InterPro" id="IPR003594">
    <property type="entry name" value="HATPase_dom"/>
</dbReference>
<keyword evidence="7" id="KW-0808">Transferase</keyword>
<dbReference type="Pfam" id="PF02518">
    <property type="entry name" value="HATPase_c"/>
    <property type="match status" value="1"/>
</dbReference>
<dbReference type="RefSeq" id="WP_017454131.1">
    <property type="nucleotide sequence ID" value="NZ_CP008956.1"/>
</dbReference>
<dbReference type="InterPro" id="IPR050980">
    <property type="entry name" value="2C_sensor_his_kinase"/>
</dbReference>
<dbReference type="InterPro" id="IPR003661">
    <property type="entry name" value="HisK_dim/P_dom"/>
</dbReference>
<keyword evidence="14 15" id="KW-0472">Membrane</keyword>
<keyword evidence="8 15" id="KW-0812">Transmembrane</keyword>
<evidence type="ECO:0000259" key="17">
    <source>
        <dbReference type="PROSITE" id="PS50885"/>
    </source>
</evidence>
<dbReference type="GO" id="GO:0005524">
    <property type="term" value="F:ATP binding"/>
    <property type="evidence" value="ECO:0007669"/>
    <property type="project" value="UniProtKB-KW"/>
</dbReference>
<dbReference type="InterPro" id="IPR003660">
    <property type="entry name" value="HAMP_dom"/>
</dbReference>
<dbReference type="Pfam" id="PF00672">
    <property type="entry name" value="HAMP"/>
    <property type="match status" value="1"/>
</dbReference>
<evidence type="ECO:0000313" key="19">
    <source>
        <dbReference type="Proteomes" id="UP000501648"/>
    </source>
</evidence>
<accession>A0A6M3ZNC6</accession>
<dbReference type="SMART" id="SM00387">
    <property type="entry name" value="HATPase_c"/>
    <property type="match status" value="1"/>
</dbReference>
<feature type="domain" description="Histidine kinase" evidence="16">
    <location>
        <begin position="255"/>
        <end position="454"/>
    </location>
</feature>
<evidence type="ECO:0000256" key="14">
    <source>
        <dbReference type="ARBA" id="ARBA00023136"/>
    </source>
</evidence>
<dbReference type="GO" id="GO:0005886">
    <property type="term" value="C:plasma membrane"/>
    <property type="evidence" value="ECO:0007669"/>
    <property type="project" value="UniProtKB-SubCell"/>
</dbReference>
<sequence>MTRLLGSIGNRIFVLLLAGIVVAVFATSWLAGNERRNTLRELRFQHLADRVEQFVQAVDDLPPPQRPIVLQAATNFGFEAHMVEDMNEAIDSSNASNSPLIELLQARLGQDRKIVVQRENECPPLRNDDAHGRRRDTCRVIYISLRDHALMRLRLHQPGEPPALRGGSAPGGPFGLQYILLFLVLIAMLAWLVARMATRPIRQLAQAASRLGSDIDHPPLAETGPTEIRQAAHAFNAMQARIRRQIQHRTHMLAAITHDLQTPLTRMRLRLEKVADSQLQQKLIDDLGVMHGMVREGLDLARSMDSSEKIQALDIDSLLDSVCADAADSGQDVSLQGSTRAFVMAQPGALRRCLTNLIDNACKYGKVARVTIALEQQKIAIRIRDQGPGIPEAELEAVFEPFYRLEASRSRDTGGTGLGLTIALNIAENHHGQLRLRNLSEGGLEVLLELPPMTPGKPR</sequence>
<dbReference type="CDD" id="cd00075">
    <property type="entry name" value="HATPase"/>
    <property type="match status" value="1"/>
</dbReference>
<dbReference type="CDD" id="cd00082">
    <property type="entry name" value="HisKA"/>
    <property type="match status" value="1"/>
</dbReference>
<evidence type="ECO:0000256" key="15">
    <source>
        <dbReference type="SAM" id="Phobius"/>
    </source>
</evidence>
<dbReference type="Proteomes" id="UP000501648">
    <property type="component" value="Chromosome"/>
</dbReference>
<dbReference type="InterPro" id="IPR004358">
    <property type="entry name" value="Sig_transdc_His_kin-like_C"/>
</dbReference>
<dbReference type="InterPro" id="IPR036097">
    <property type="entry name" value="HisK_dim/P_sf"/>
</dbReference>
<evidence type="ECO:0000256" key="13">
    <source>
        <dbReference type="ARBA" id="ARBA00023012"/>
    </source>
</evidence>
<dbReference type="PANTHER" id="PTHR44936:SF5">
    <property type="entry name" value="SENSOR HISTIDINE KINASE ENVZ"/>
    <property type="match status" value="1"/>
</dbReference>
<dbReference type="PRINTS" id="PR00344">
    <property type="entry name" value="BCTRLSENSOR"/>
</dbReference>
<keyword evidence="11" id="KW-0067">ATP-binding</keyword>